<name>A0A0C3I734_9VIBR</name>
<dbReference type="EMBL" id="JXOK01000061">
    <property type="protein sequence ID" value="KIN10102.1"/>
    <property type="molecule type" value="Genomic_DNA"/>
</dbReference>
<keyword evidence="1" id="KW-0449">Lipoprotein</keyword>
<dbReference type="Gene3D" id="2.40.128.640">
    <property type="match status" value="1"/>
</dbReference>
<evidence type="ECO:0000313" key="2">
    <source>
        <dbReference type="Proteomes" id="UP000031977"/>
    </source>
</evidence>
<protein>
    <submittedName>
        <fullName evidence="1">Lipoprotein</fullName>
    </submittedName>
</protein>
<dbReference type="OrthoDB" id="5348860at2"/>
<accession>A0A0C3I734</accession>
<reference evidence="1 2" key="1">
    <citation type="submission" date="2015-01" db="EMBL/GenBank/DDBJ databases">
        <title>Draft genome of Vibrio mytili type strain CAIM 528.</title>
        <authorList>
            <person name="Gonzalez-Castillo A."/>
            <person name="Gomez-Gil B."/>
            <person name="Enciso-Ibarra J."/>
        </authorList>
    </citation>
    <scope>NUCLEOTIDE SEQUENCE [LARGE SCALE GENOMIC DNA]</scope>
    <source>
        <strain evidence="1 2">CAIM 528</strain>
    </source>
</reference>
<gene>
    <name evidence="1" type="ORF">SU60_15715</name>
</gene>
<comment type="caution">
    <text evidence="1">The sequence shown here is derived from an EMBL/GenBank/DDBJ whole genome shotgun (WGS) entry which is preliminary data.</text>
</comment>
<dbReference type="Proteomes" id="UP000031977">
    <property type="component" value="Unassembled WGS sequence"/>
</dbReference>
<dbReference type="PROSITE" id="PS51257">
    <property type="entry name" value="PROKAR_LIPOPROTEIN"/>
    <property type="match status" value="1"/>
</dbReference>
<dbReference type="Pfam" id="PF04170">
    <property type="entry name" value="NlpE"/>
    <property type="match status" value="1"/>
</dbReference>
<sequence>MKKTMLALTGAVIILAGCQDEKPAETVAVEAPQASEAQVANAQAAEDELVVTAPVVEEKVTEDQGITPETFVDSAHNASNSLDWNGTYKGTLPCADCSGIDITLTLNQDGTYVLEQSYQEKDNGQTKSEGSFTWGENGSVITLNNETAPNQYFVGENVLMKLDINGEKVSGEMAPLYNLSKQQ</sequence>
<proteinExistence type="predicted"/>
<dbReference type="AlphaFoldDB" id="A0A0C3I734"/>
<dbReference type="InterPro" id="IPR007298">
    <property type="entry name" value="Cu-R_lipoprotein_NlpE"/>
</dbReference>
<organism evidence="1 2">
    <name type="scientific">Vibrio mytili</name>
    <dbReference type="NCBI Taxonomy" id="50718"/>
    <lineage>
        <taxon>Bacteria</taxon>
        <taxon>Pseudomonadati</taxon>
        <taxon>Pseudomonadota</taxon>
        <taxon>Gammaproteobacteria</taxon>
        <taxon>Vibrionales</taxon>
        <taxon>Vibrionaceae</taxon>
        <taxon>Vibrio</taxon>
    </lineage>
</organism>
<dbReference type="RefSeq" id="WP_041156352.1">
    <property type="nucleotide sequence ID" value="NZ_CBCRVP010000016.1"/>
</dbReference>
<evidence type="ECO:0000313" key="1">
    <source>
        <dbReference type="EMBL" id="KIN10102.1"/>
    </source>
</evidence>
<keyword evidence="2" id="KW-1185">Reference proteome</keyword>